<keyword evidence="4" id="KW-1185">Reference proteome</keyword>
<protein>
    <submittedName>
        <fullName evidence="3">Acyl-coenzyme A:6-aminopenicillanic acid acyl-transferase</fullName>
    </submittedName>
</protein>
<name>A0A1N7GR90_9EURY</name>
<dbReference type="Pfam" id="PF03417">
    <property type="entry name" value="AAT"/>
    <property type="match status" value="1"/>
</dbReference>
<dbReference type="PANTHER" id="PTHR34180">
    <property type="entry name" value="PEPTIDASE C45"/>
    <property type="match status" value="1"/>
</dbReference>
<dbReference type="SUPFAM" id="SSF56235">
    <property type="entry name" value="N-terminal nucleophile aminohydrolases (Ntn hydrolases)"/>
    <property type="match status" value="1"/>
</dbReference>
<dbReference type="RefSeq" id="WP_076610351.1">
    <property type="nucleotide sequence ID" value="NZ_FTNR01000014.1"/>
</dbReference>
<proteinExistence type="predicted"/>
<dbReference type="Proteomes" id="UP000185936">
    <property type="component" value="Unassembled WGS sequence"/>
</dbReference>
<dbReference type="InterPro" id="IPR047794">
    <property type="entry name" value="C45_proenzyme-like"/>
</dbReference>
<dbReference type="AlphaFoldDB" id="A0A1N7GR90"/>
<reference evidence="4" key="1">
    <citation type="submission" date="2017-01" db="EMBL/GenBank/DDBJ databases">
        <authorList>
            <person name="Varghese N."/>
            <person name="Submissions S."/>
        </authorList>
    </citation>
    <scope>NUCLEOTIDE SEQUENCE [LARGE SCALE GENOMIC DNA]</scope>
    <source>
        <strain evidence="4">type strain: HArc-</strain>
    </source>
</reference>
<dbReference type="OrthoDB" id="175578at2157"/>
<dbReference type="InterPro" id="IPR005079">
    <property type="entry name" value="Peptidase_C45_hydrolase"/>
</dbReference>
<dbReference type="PANTHER" id="PTHR34180:SF1">
    <property type="entry name" value="BETA-ALANYL-DOPAMINE_CARCININE HYDROLASE"/>
    <property type="match status" value="1"/>
</dbReference>
<keyword evidence="3" id="KW-0808">Transferase</keyword>
<dbReference type="Gene3D" id="3.60.60.10">
    <property type="entry name" value="Penicillin V Acylase, Chain A"/>
    <property type="match status" value="1"/>
</dbReference>
<evidence type="ECO:0000313" key="4">
    <source>
        <dbReference type="Proteomes" id="UP000185936"/>
    </source>
</evidence>
<dbReference type="EMBL" id="FTNR01000014">
    <property type="protein sequence ID" value="SIS14978.1"/>
    <property type="molecule type" value="Genomic_DNA"/>
</dbReference>
<dbReference type="NCBIfam" id="NF040521">
    <property type="entry name" value="C45_proenzyme"/>
    <property type="match status" value="1"/>
</dbReference>
<sequence>MNETDVDTTAYSDVITDSETFAGRARQRAVLEREAVEWAIEELESAITAQNVDLEPLLEYARRSRASLPERHRRAYEAMAEVFDVDADVYEVYVFAYAELCEELAEGEGRSEKHPQGCTNALVTPQQTEASGGSDSGTDADTGPLVLKNRDISGRGTRPKSIVEQPPIDDYYGFLTVDTCGTISIYKGVNDQGLVAANTYIDCNRDDVAPETQLRNGTVIRMLLEECATVAEARSLLEAHPTRQLMSQTLFLADGTEGVLLEIDPAAERIAVDDNPVVTRTNHFVHSASTETTSSTTRRQRALELLDSVDWIDRDELWTIAQDHENGPGDDSICRHPEPETDKPHAFGQLTTASTAVFEGGSPVIDIATGNPCELERTRCAFGDEIPTDIRTGQRWLERRR</sequence>
<accession>A0A1N7GR90</accession>
<evidence type="ECO:0000259" key="2">
    <source>
        <dbReference type="Pfam" id="PF03417"/>
    </source>
</evidence>
<feature type="region of interest" description="Disordered" evidence="1">
    <location>
        <begin position="126"/>
        <end position="151"/>
    </location>
</feature>
<organism evidence="3 4">
    <name type="scientific">Natronorubrum thiooxidans</name>
    <dbReference type="NCBI Taxonomy" id="308853"/>
    <lineage>
        <taxon>Archaea</taxon>
        <taxon>Methanobacteriati</taxon>
        <taxon>Methanobacteriota</taxon>
        <taxon>Stenosarchaea group</taxon>
        <taxon>Halobacteria</taxon>
        <taxon>Halobacteriales</taxon>
        <taxon>Natrialbaceae</taxon>
        <taxon>Natronorubrum</taxon>
    </lineage>
</organism>
<evidence type="ECO:0000256" key="1">
    <source>
        <dbReference type="SAM" id="MobiDB-lite"/>
    </source>
</evidence>
<dbReference type="InterPro" id="IPR047801">
    <property type="entry name" value="Peptidase_C45"/>
</dbReference>
<dbReference type="GO" id="GO:0016740">
    <property type="term" value="F:transferase activity"/>
    <property type="evidence" value="ECO:0007669"/>
    <property type="project" value="UniProtKB-KW"/>
</dbReference>
<dbReference type="InterPro" id="IPR029055">
    <property type="entry name" value="Ntn_hydrolases_N"/>
</dbReference>
<evidence type="ECO:0000313" key="3">
    <source>
        <dbReference type="EMBL" id="SIS14978.1"/>
    </source>
</evidence>
<feature type="compositionally biased region" description="Low complexity" evidence="1">
    <location>
        <begin position="130"/>
        <end position="143"/>
    </location>
</feature>
<gene>
    <name evidence="3" type="ORF">SAMN05421752_11483</name>
</gene>
<feature type="domain" description="Peptidase C45 hydrolase" evidence="2">
    <location>
        <begin position="142"/>
        <end position="328"/>
    </location>
</feature>